<accession>A0A1X1ZIZ6</accession>
<dbReference type="STRING" id="1782.AWC18_05060"/>
<name>A0A1X1ZIZ6_MYCNO</name>
<dbReference type="AlphaFoldDB" id="A0A1X1ZIZ6"/>
<evidence type="ECO:0000256" key="1">
    <source>
        <dbReference type="SAM" id="MobiDB-lite"/>
    </source>
</evidence>
<evidence type="ECO:0000313" key="3">
    <source>
        <dbReference type="Proteomes" id="UP000193108"/>
    </source>
</evidence>
<keyword evidence="3" id="KW-1185">Reference proteome</keyword>
<protein>
    <submittedName>
        <fullName evidence="2">Uncharacterized protein</fullName>
    </submittedName>
</protein>
<dbReference type="EMBL" id="LQPI01000030">
    <property type="protein sequence ID" value="ORW23111.1"/>
    <property type="molecule type" value="Genomic_DNA"/>
</dbReference>
<gene>
    <name evidence="2" type="ORF">AWC18_05060</name>
</gene>
<feature type="region of interest" description="Disordered" evidence="1">
    <location>
        <begin position="1"/>
        <end position="34"/>
    </location>
</feature>
<comment type="caution">
    <text evidence="2">The sequence shown here is derived from an EMBL/GenBank/DDBJ whole genome shotgun (WGS) entry which is preliminary data.</text>
</comment>
<sequence>MTQPEGLPAPDAVSEADLADQLIPADASDDEGLDPAVLDRVGKVEASTADLIDQAISVPLPDDDYTER</sequence>
<organism evidence="2 3">
    <name type="scientific">Mycolicibacter nonchromogenicus</name>
    <name type="common">Mycobacterium nonchromogenicum</name>
    <dbReference type="NCBI Taxonomy" id="1782"/>
    <lineage>
        <taxon>Bacteria</taxon>
        <taxon>Bacillati</taxon>
        <taxon>Actinomycetota</taxon>
        <taxon>Actinomycetes</taxon>
        <taxon>Mycobacteriales</taxon>
        <taxon>Mycobacteriaceae</taxon>
        <taxon>Mycolicibacter</taxon>
    </lineage>
</organism>
<evidence type="ECO:0000313" key="2">
    <source>
        <dbReference type="EMBL" id="ORW23111.1"/>
    </source>
</evidence>
<dbReference type="RefSeq" id="WP_064996841.1">
    <property type="nucleotide sequence ID" value="NZ_LQPI01000030.1"/>
</dbReference>
<proteinExistence type="predicted"/>
<reference evidence="2 3" key="1">
    <citation type="submission" date="2016-01" db="EMBL/GenBank/DDBJ databases">
        <title>The new phylogeny of the genus Mycobacterium.</title>
        <authorList>
            <person name="Tarcisio F."/>
            <person name="Conor M."/>
            <person name="Antonella G."/>
            <person name="Elisabetta G."/>
            <person name="Giulia F.S."/>
            <person name="Sara T."/>
            <person name="Anna F."/>
            <person name="Clotilde B."/>
            <person name="Roberto B."/>
            <person name="Veronica D.S."/>
            <person name="Fabio R."/>
            <person name="Monica P."/>
            <person name="Olivier J."/>
            <person name="Enrico T."/>
            <person name="Nicola S."/>
        </authorList>
    </citation>
    <scope>NUCLEOTIDE SEQUENCE [LARGE SCALE GENOMIC DNA]</scope>
    <source>
        <strain evidence="2 3">DSM 44164</strain>
    </source>
</reference>
<dbReference type="Proteomes" id="UP000193108">
    <property type="component" value="Unassembled WGS sequence"/>
</dbReference>